<gene>
    <name evidence="2" type="ORF">A3F54_00840</name>
</gene>
<protein>
    <submittedName>
        <fullName evidence="2">Uncharacterized protein</fullName>
    </submittedName>
</protein>
<sequence>MADETSTPNASKDQALELFKKVKQLAAEITTYQRKGKENRYAFFEQISGHIRNLAQEHSGVLAMSILPGTDIPEQWRVLDVAGSESIMAKVIEKYKEIKQENPEFGSVDAGSAESLLGEVQEMTKHEVEQEIAGVKLTDQDMQEIAENRDFILANSDTGKGNDRVGEFLSLVSAKVANAKIFGVWHKLIGSSEPGKFSKQDFPEPFSAKNFLIAEKVRIQTELLNKTETGRAMIEEKLEQLGQTGGSETVLAQILQGKDVYMAAIQAGQGGGDFNIEGSFDAADESQSLEKFMNDAFSTTEVQKELTEIRPKKLKAKRLEPKEEVSTDEMPAAENPENDVPGPGEENSEKPRWPMK</sequence>
<feature type="region of interest" description="Disordered" evidence="1">
    <location>
        <begin position="310"/>
        <end position="356"/>
    </location>
</feature>
<comment type="caution">
    <text evidence="2">The sequence shown here is derived from an EMBL/GenBank/DDBJ whole genome shotgun (WGS) entry which is preliminary data.</text>
</comment>
<name>A0A1G2B4H9_9BACT</name>
<evidence type="ECO:0000313" key="2">
    <source>
        <dbReference type="EMBL" id="OGY84082.1"/>
    </source>
</evidence>
<proteinExistence type="predicted"/>
<reference evidence="2 3" key="1">
    <citation type="journal article" date="2016" name="Nat. Commun.">
        <title>Thousands of microbial genomes shed light on interconnected biogeochemical processes in an aquifer system.</title>
        <authorList>
            <person name="Anantharaman K."/>
            <person name="Brown C.T."/>
            <person name="Hug L.A."/>
            <person name="Sharon I."/>
            <person name="Castelle C.J."/>
            <person name="Probst A.J."/>
            <person name="Thomas B.C."/>
            <person name="Singh A."/>
            <person name="Wilkins M.J."/>
            <person name="Karaoz U."/>
            <person name="Brodie E.L."/>
            <person name="Williams K.H."/>
            <person name="Hubbard S.S."/>
            <person name="Banfield J.F."/>
        </authorList>
    </citation>
    <scope>NUCLEOTIDE SEQUENCE [LARGE SCALE GENOMIC DNA]</scope>
</reference>
<accession>A0A1G2B4H9</accession>
<feature type="compositionally biased region" description="Basic and acidic residues" evidence="1">
    <location>
        <begin position="310"/>
        <end position="325"/>
    </location>
</feature>
<dbReference type="EMBL" id="MHKD01000018">
    <property type="protein sequence ID" value="OGY84082.1"/>
    <property type="molecule type" value="Genomic_DNA"/>
</dbReference>
<evidence type="ECO:0000313" key="3">
    <source>
        <dbReference type="Proteomes" id="UP000176952"/>
    </source>
</evidence>
<dbReference type="AlphaFoldDB" id="A0A1G2B4H9"/>
<feature type="compositionally biased region" description="Basic and acidic residues" evidence="1">
    <location>
        <begin position="347"/>
        <end position="356"/>
    </location>
</feature>
<dbReference type="STRING" id="1798542.A3F54_00840"/>
<dbReference type="Proteomes" id="UP000176952">
    <property type="component" value="Unassembled WGS sequence"/>
</dbReference>
<organism evidence="2 3">
    <name type="scientific">Candidatus Kerfeldbacteria bacterium RIFCSPHIGHO2_12_FULL_48_17</name>
    <dbReference type="NCBI Taxonomy" id="1798542"/>
    <lineage>
        <taxon>Bacteria</taxon>
        <taxon>Candidatus Kerfeldiibacteriota</taxon>
    </lineage>
</organism>
<evidence type="ECO:0000256" key="1">
    <source>
        <dbReference type="SAM" id="MobiDB-lite"/>
    </source>
</evidence>